<protein>
    <submittedName>
        <fullName evidence="9">Sigma-70 family RNA polymerase sigma factor</fullName>
    </submittedName>
</protein>
<dbReference type="SUPFAM" id="SSF88946">
    <property type="entry name" value="Sigma2 domain of RNA polymerase sigma factors"/>
    <property type="match status" value="1"/>
</dbReference>
<dbReference type="PANTHER" id="PTHR43133">
    <property type="entry name" value="RNA POLYMERASE ECF-TYPE SIGMA FACTO"/>
    <property type="match status" value="1"/>
</dbReference>
<evidence type="ECO:0000256" key="1">
    <source>
        <dbReference type="ARBA" id="ARBA00010641"/>
    </source>
</evidence>
<dbReference type="Proteomes" id="UP000321525">
    <property type="component" value="Unassembled WGS sequence"/>
</dbReference>
<dbReference type="InterPro" id="IPR013324">
    <property type="entry name" value="RNA_pol_sigma_r3/r4-like"/>
</dbReference>
<dbReference type="Pfam" id="PF08281">
    <property type="entry name" value="Sigma70_r4_2"/>
    <property type="match status" value="1"/>
</dbReference>
<dbReference type="Gene3D" id="1.10.1740.10">
    <property type="match status" value="1"/>
</dbReference>
<dbReference type="PANTHER" id="PTHR43133:SF8">
    <property type="entry name" value="RNA POLYMERASE SIGMA FACTOR HI_1459-RELATED"/>
    <property type="match status" value="1"/>
</dbReference>
<feature type="domain" description="RNA polymerase sigma-70 region 2" evidence="6">
    <location>
        <begin position="10"/>
        <end position="74"/>
    </location>
</feature>
<dbReference type="InterPro" id="IPR013325">
    <property type="entry name" value="RNA_pol_sigma_r2"/>
</dbReference>
<accession>A0A5C6QL73</accession>
<dbReference type="EMBL" id="VOLR01000011">
    <property type="protein sequence ID" value="TWX59616.1"/>
    <property type="molecule type" value="Genomic_DNA"/>
</dbReference>
<organism evidence="9 11">
    <name type="scientific">Colwellia hornerae</name>
    <dbReference type="NCBI Taxonomy" id="89402"/>
    <lineage>
        <taxon>Bacteria</taxon>
        <taxon>Pseudomonadati</taxon>
        <taxon>Pseudomonadota</taxon>
        <taxon>Gammaproteobacteria</taxon>
        <taxon>Alteromonadales</taxon>
        <taxon>Colwelliaceae</taxon>
        <taxon>Colwellia</taxon>
    </lineage>
</organism>
<dbReference type="InterPro" id="IPR039425">
    <property type="entry name" value="RNA_pol_sigma-70-like"/>
</dbReference>
<dbReference type="InterPro" id="IPR014284">
    <property type="entry name" value="RNA_pol_sigma-70_dom"/>
</dbReference>
<dbReference type="OrthoDB" id="9797134at2"/>
<evidence type="ECO:0000259" key="6">
    <source>
        <dbReference type="Pfam" id="PF04542"/>
    </source>
</evidence>
<evidence type="ECO:0000259" key="7">
    <source>
        <dbReference type="Pfam" id="PF08281"/>
    </source>
</evidence>
<evidence type="ECO:0000313" key="10">
    <source>
        <dbReference type="Proteomes" id="UP000321525"/>
    </source>
</evidence>
<evidence type="ECO:0000313" key="9">
    <source>
        <dbReference type="EMBL" id="TWX69342.1"/>
    </source>
</evidence>
<dbReference type="InterPro" id="IPR036388">
    <property type="entry name" value="WH-like_DNA-bd_sf"/>
</dbReference>
<keyword evidence="5" id="KW-0804">Transcription</keyword>
<dbReference type="SUPFAM" id="SSF88659">
    <property type="entry name" value="Sigma3 and sigma4 domains of RNA polymerase sigma factors"/>
    <property type="match status" value="1"/>
</dbReference>
<dbReference type="EMBL" id="VOLQ01000007">
    <property type="protein sequence ID" value="TWX69342.1"/>
    <property type="molecule type" value="Genomic_DNA"/>
</dbReference>
<proteinExistence type="inferred from homology"/>
<sequence length="165" mass="19494">MKGNKFNKILEQHQQRIYSLALYILRDKHEAEDITQDVFTRLWHNIEQVDIEKVSAWLSAVTRNACIDKLRKRKEFSQVEEEHQVTKKHEEPAGNLQHQQLSSWLSEAISCLKEPYSSLIMLCDVQQNSQSIVAQSLNLTTSQVKVYLHRARRELRNHLKEYTHE</sequence>
<dbReference type="GO" id="GO:0003677">
    <property type="term" value="F:DNA binding"/>
    <property type="evidence" value="ECO:0007669"/>
    <property type="project" value="UniProtKB-KW"/>
</dbReference>
<evidence type="ECO:0000256" key="5">
    <source>
        <dbReference type="ARBA" id="ARBA00023163"/>
    </source>
</evidence>
<comment type="similarity">
    <text evidence="1">Belongs to the sigma-70 factor family. ECF subfamily.</text>
</comment>
<gene>
    <name evidence="8" type="ORF">ESZ26_09215</name>
    <name evidence="9" type="ORF">ESZ27_05215</name>
</gene>
<dbReference type="InterPro" id="IPR007627">
    <property type="entry name" value="RNA_pol_sigma70_r2"/>
</dbReference>
<evidence type="ECO:0000256" key="2">
    <source>
        <dbReference type="ARBA" id="ARBA00023015"/>
    </source>
</evidence>
<evidence type="ECO:0000256" key="3">
    <source>
        <dbReference type="ARBA" id="ARBA00023082"/>
    </source>
</evidence>
<keyword evidence="2" id="KW-0805">Transcription regulation</keyword>
<evidence type="ECO:0000313" key="8">
    <source>
        <dbReference type="EMBL" id="TWX59616.1"/>
    </source>
</evidence>
<dbReference type="GO" id="GO:0006352">
    <property type="term" value="P:DNA-templated transcription initiation"/>
    <property type="evidence" value="ECO:0007669"/>
    <property type="project" value="InterPro"/>
</dbReference>
<evidence type="ECO:0000256" key="4">
    <source>
        <dbReference type="ARBA" id="ARBA00023125"/>
    </source>
</evidence>
<dbReference type="GO" id="GO:0016987">
    <property type="term" value="F:sigma factor activity"/>
    <property type="evidence" value="ECO:0007669"/>
    <property type="project" value="UniProtKB-KW"/>
</dbReference>
<name>A0A5C6QL73_9GAMM</name>
<dbReference type="AlphaFoldDB" id="A0A5C6QL73"/>
<keyword evidence="10" id="KW-1185">Reference proteome</keyword>
<dbReference type="Pfam" id="PF04542">
    <property type="entry name" value="Sigma70_r2"/>
    <property type="match status" value="1"/>
</dbReference>
<evidence type="ECO:0000313" key="11">
    <source>
        <dbReference type="Proteomes" id="UP000321917"/>
    </source>
</evidence>
<dbReference type="NCBIfam" id="TIGR02937">
    <property type="entry name" value="sigma70-ECF"/>
    <property type="match status" value="1"/>
</dbReference>
<comment type="caution">
    <text evidence="9">The sequence shown here is derived from an EMBL/GenBank/DDBJ whole genome shotgun (WGS) entry which is preliminary data.</text>
</comment>
<dbReference type="RefSeq" id="WP_146796758.1">
    <property type="nucleotide sequence ID" value="NZ_VOLP01000002.1"/>
</dbReference>
<dbReference type="InterPro" id="IPR013249">
    <property type="entry name" value="RNA_pol_sigma70_r4_t2"/>
</dbReference>
<keyword evidence="3" id="KW-0731">Sigma factor</keyword>
<keyword evidence="4" id="KW-0238">DNA-binding</keyword>
<dbReference type="Proteomes" id="UP000321917">
    <property type="component" value="Unassembled WGS sequence"/>
</dbReference>
<feature type="domain" description="RNA polymerase sigma factor 70 region 4 type 2" evidence="7">
    <location>
        <begin position="104"/>
        <end position="155"/>
    </location>
</feature>
<reference evidence="9 11" key="1">
    <citation type="submission" date="2019-07" db="EMBL/GenBank/DDBJ databases">
        <title>Genomes of sea-ice associated Colwellia species.</title>
        <authorList>
            <person name="Bowman J.P."/>
        </authorList>
    </citation>
    <scope>NUCLEOTIDE SEQUENCE [LARGE SCALE GENOMIC DNA]</scope>
    <source>
        <strain evidence="8 10">ACAM 607</strain>
        <strain evidence="9 11">IC036</strain>
    </source>
</reference>
<dbReference type="Gene3D" id="1.10.10.10">
    <property type="entry name" value="Winged helix-like DNA-binding domain superfamily/Winged helix DNA-binding domain"/>
    <property type="match status" value="1"/>
</dbReference>